<dbReference type="HOGENOM" id="CLU_2273566_0_0_9"/>
<proteinExistence type="predicted"/>
<dbReference type="OrthoDB" id="9855808at2"/>
<reference evidence="2 3" key="1">
    <citation type="submission" date="2014-08" db="EMBL/GenBank/DDBJ databases">
        <title>Complete genome of a marine bacteria Jeotgalibacillus malaysiensis.</title>
        <authorList>
            <person name="Yaakop A.S."/>
            <person name="Chan K.-G."/>
            <person name="Goh K.M."/>
        </authorList>
    </citation>
    <scope>NUCLEOTIDE SEQUENCE [LARGE SCALE GENOMIC DNA]</scope>
    <source>
        <strain evidence="2 3">D5</strain>
    </source>
</reference>
<dbReference type="BioCyc" id="JESP1508404:G14D9-10225-MONOMER"/>
<sequence>MTSKLQGNFRNKNKYLLTLKVLFNAVALFFSLQIIYLSVSALSSPNAENGVTGPMLSGLLFFLALSNAMNLIEMKMTKEKKHFKLLLIVTGCMFFVSIYILL</sequence>
<keyword evidence="1" id="KW-0472">Membrane</keyword>
<name>A0A0B5AIZ4_9BACL</name>
<feature type="transmembrane region" description="Helical" evidence="1">
    <location>
        <begin position="51"/>
        <end position="71"/>
    </location>
</feature>
<accession>A0A0B5AIZ4</accession>
<feature type="transmembrane region" description="Helical" evidence="1">
    <location>
        <begin position="83"/>
        <end position="101"/>
    </location>
</feature>
<dbReference type="EMBL" id="CP009416">
    <property type="protein sequence ID" value="AJD90310.1"/>
    <property type="molecule type" value="Genomic_DNA"/>
</dbReference>
<evidence type="ECO:0000256" key="1">
    <source>
        <dbReference type="SAM" id="Phobius"/>
    </source>
</evidence>
<evidence type="ECO:0000313" key="3">
    <source>
        <dbReference type="Proteomes" id="UP000031449"/>
    </source>
</evidence>
<keyword evidence="3" id="KW-1185">Reference proteome</keyword>
<feature type="transmembrane region" description="Helical" evidence="1">
    <location>
        <begin position="21"/>
        <end position="39"/>
    </location>
</feature>
<keyword evidence="1" id="KW-1133">Transmembrane helix</keyword>
<evidence type="ECO:0000313" key="2">
    <source>
        <dbReference type="EMBL" id="AJD90310.1"/>
    </source>
</evidence>
<dbReference type="STRING" id="1508404.JMA_09930"/>
<dbReference type="AlphaFoldDB" id="A0A0B5AIZ4"/>
<dbReference type="Proteomes" id="UP000031449">
    <property type="component" value="Chromosome"/>
</dbReference>
<dbReference type="KEGG" id="jeo:JMA_09930"/>
<protein>
    <submittedName>
        <fullName evidence="2">Uncharacterized protein</fullName>
    </submittedName>
</protein>
<keyword evidence="1" id="KW-0812">Transmembrane</keyword>
<gene>
    <name evidence="2" type="ORF">JMA_09930</name>
</gene>
<organism evidence="2 3">
    <name type="scientific">Jeotgalibacillus malaysiensis</name>
    <dbReference type="NCBI Taxonomy" id="1508404"/>
    <lineage>
        <taxon>Bacteria</taxon>
        <taxon>Bacillati</taxon>
        <taxon>Bacillota</taxon>
        <taxon>Bacilli</taxon>
        <taxon>Bacillales</taxon>
        <taxon>Caryophanaceae</taxon>
        <taxon>Jeotgalibacillus</taxon>
    </lineage>
</organism>